<keyword evidence="1" id="KW-0805">Transcription regulation</keyword>
<sequence length="286" mass="33846">MHDDVINGVLDWVEDNINMPISQTDVVKKSGYSQRYFQDIFLEKTKLSIAKYILARKLSLSSVLLRLTNLSVFEISTIYSFNSQQNFSRAFKRYFKITPNLFRKRDFWDFRYYFPQHRFLNFKDIKHRPVSLYSECYTDNKLGESKSFYITIPFEFKSNYSVEGLAFKNKSQINHIKGMVKASSDYLSVSYDFCADEKTKNKIKVNYVIKQINGDGFILNEKGSKYYMFSFVGSWSEYAILSNVIYTRELPRLNLKRRLGFDIEIFYSSGHHTDDICLLYYFIPVC</sequence>
<dbReference type="Pfam" id="PF06445">
    <property type="entry name" value="GyrI-like"/>
    <property type="match status" value="1"/>
</dbReference>
<dbReference type="InterPro" id="IPR011256">
    <property type="entry name" value="Reg_factor_effector_dom_sf"/>
</dbReference>
<dbReference type="InterPro" id="IPR029442">
    <property type="entry name" value="GyrI-like"/>
</dbReference>
<dbReference type="Pfam" id="PF12833">
    <property type="entry name" value="HTH_18"/>
    <property type="match status" value="1"/>
</dbReference>
<dbReference type="PANTHER" id="PTHR47504:SF3">
    <property type="entry name" value="HTH-TYPE TRANSCRIPTIONAL REGULATOR YKGA-RELATED"/>
    <property type="match status" value="1"/>
</dbReference>
<dbReference type="InterPro" id="IPR018060">
    <property type="entry name" value="HTH_AraC"/>
</dbReference>
<dbReference type="RefSeq" id="WP_286047560.1">
    <property type="nucleotide sequence ID" value="NZ_JASVWJ010000034.1"/>
</dbReference>
<dbReference type="GO" id="GO:0003700">
    <property type="term" value="F:DNA-binding transcription factor activity"/>
    <property type="evidence" value="ECO:0007669"/>
    <property type="project" value="InterPro"/>
</dbReference>
<proteinExistence type="predicted"/>
<dbReference type="Gene3D" id="1.10.10.60">
    <property type="entry name" value="Homeodomain-like"/>
    <property type="match status" value="2"/>
</dbReference>
<comment type="caution">
    <text evidence="5">The sequence shown here is derived from an EMBL/GenBank/DDBJ whole genome shotgun (WGS) entry which is preliminary data.</text>
</comment>
<feature type="domain" description="HTH araC/xylS-type" evidence="4">
    <location>
        <begin position="7"/>
        <end position="105"/>
    </location>
</feature>
<dbReference type="PROSITE" id="PS01124">
    <property type="entry name" value="HTH_ARAC_FAMILY_2"/>
    <property type="match status" value="1"/>
</dbReference>
<dbReference type="InterPro" id="IPR050959">
    <property type="entry name" value="MarA-like"/>
</dbReference>
<evidence type="ECO:0000256" key="1">
    <source>
        <dbReference type="ARBA" id="ARBA00023015"/>
    </source>
</evidence>
<name>A0AAW7CWS6_9GAMM</name>
<evidence type="ECO:0000313" key="6">
    <source>
        <dbReference type="Proteomes" id="UP001224739"/>
    </source>
</evidence>
<dbReference type="SUPFAM" id="SSF55136">
    <property type="entry name" value="Probable bacterial effector-binding domain"/>
    <property type="match status" value="1"/>
</dbReference>
<dbReference type="GO" id="GO:0043565">
    <property type="term" value="F:sequence-specific DNA binding"/>
    <property type="evidence" value="ECO:0007669"/>
    <property type="project" value="InterPro"/>
</dbReference>
<gene>
    <name evidence="5" type="ORF">QSH02_18340</name>
</gene>
<dbReference type="Gene3D" id="3.20.80.10">
    <property type="entry name" value="Regulatory factor, effector binding domain"/>
    <property type="match status" value="1"/>
</dbReference>
<dbReference type="AlphaFoldDB" id="A0AAW7CWS6"/>
<reference evidence="5" key="1">
    <citation type="submission" date="2023-06" db="EMBL/GenBank/DDBJ databases">
        <title>Acute promotion of culturable opportunistic pathogens and persistent increase of antibiotic resistance following antibiotic exposure in mouse gut microbiota.</title>
        <authorList>
            <person name="Li L."/>
            <person name="Wang B."/>
            <person name="Sun Y."/>
            <person name="Wang M."/>
            <person name="Xu H."/>
        </authorList>
    </citation>
    <scope>NUCLEOTIDE SEQUENCE</scope>
    <source>
        <strain evidence="5">EPA10_1</strain>
    </source>
</reference>
<evidence type="ECO:0000259" key="4">
    <source>
        <dbReference type="PROSITE" id="PS01124"/>
    </source>
</evidence>
<protein>
    <submittedName>
        <fullName evidence="5">Helix-turn-helix domain-containing protein</fullName>
    </submittedName>
</protein>
<dbReference type="SMART" id="SM00342">
    <property type="entry name" value="HTH_ARAC"/>
    <property type="match status" value="1"/>
</dbReference>
<accession>A0AAW7CWS6</accession>
<dbReference type="SUPFAM" id="SSF46689">
    <property type="entry name" value="Homeodomain-like"/>
    <property type="match status" value="2"/>
</dbReference>
<evidence type="ECO:0000256" key="2">
    <source>
        <dbReference type="ARBA" id="ARBA00023125"/>
    </source>
</evidence>
<evidence type="ECO:0000313" key="5">
    <source>
        <dbReference type="EMBL" id="MDL5356781.1"/>
    </source>
</evidence>
<keyword evidence="3" id="KW-0804">Transcription</keyword>
<dbReference type="EMBL" id="JASVWL010000052">
    <property type="protein sequence ID" value="MDL5356781.1"/>
    <property type="molecule type" value="Genomic_DNA"/>
</dbReference>
<dbReference type="InterPro" id="IPR009057">
    <property type="entry name" value="Homeodomain-like_sf"/>
</dbReference>
<dbReference type="PANTHER" id="PTHR47504">
    <property type="entry name" value="RIGHT ORIGIN-BINDING PROTEIN"/>
    <property type="match status" value="1"/>
</dbReference>
<evidence type="ECO:0000256" key="3">
    <source>
        <dbReference type="ARBA" id="ARBA00023163"/>
    </source>
</evidence>
<keyword evidence="2" id="KW-0238">DNA-binding</keyword>
<dbReference type="Proteomes" id="UP001224739">
    <property type="component" value="Unassembled WGS sequence"/>
</dbReference>
<organism evidence="5 6">
    <name type="scientific">Proteus faecis</name>
    <dbReference type="NCBI Taxonomy" id="2050967"/>
    <lineage>
        <taxon>Bacteria</taxon>
        <taxon>Pseudomonadati</taxon>
        <taxon>Pseudomonadota</taxon>
        <taxon>Gammaproteobacteria</taxon>
        <taxon>Enterobacterales</taxon>
        <taxon>Morganellaceae</taxon>
        <taxon>Proteus</taxon>
    </lineage>
</organism>